<dbReference type="PANTHER" id="PTHR46211:SF1">
    <property type="entry name" value="GLYCEROPHOSPHODIESTER PHOSPHODIESTERASE, CYTOPLASMIC"/>
    <property type="match status" value="1"/>
</dbReference>
<keyword evidence="1" id="KW-0812">Transmembrane</keyword>
<evidence type="ECO:0000313" key="3">
    <source>
        <dbReference type="EMBL" id="MDZ5474022.1"/>
    </source>
</evidence>
<reference evidence="3 4" key="1">
    <citation type="submission" date="2023-11" db="EMBL/GenBank/DDBJ databases">
        <title>Bacillus jintuensis, isolated from a mudflat on the Beibu Gulf coast.</title>
        <authorList>
            <person name="Li M."/>
        </authorList>
    </citation>
    <scope>NUCLEOTIDE SEQUENCE [LARGE SCALE GENOMIC DNA]</scope>
    <source>
        <strain evidence="3 4">31A1R</strain>
    </source>
</reference>
<feature type="domain" description="GP-PDE" evidence="2">
    <location>
        <begin position="53"/>
        <end position="308"/>
    </location>
</feature>
<dbReference type="Gene3D" id="3.20.20.190">
    <property type="entry name" value="Phosphatidylinositol (PI) phosphodiesterase"/>
    <property type="match status" value="1"/>
</dbReference>
<dbReference type="Proteomes" id="UP001290455">
    <property type="component" value="Unassembled WGS sequence"/>
</dbReference>
<proteinExistence type="predicted"/>
<dbReference type="SUPFAM" id="SSF51695">
    <property type="entry name" value="PLC-like phosphodiesterases"/>
    <property type="match status" value="1"/>
</dbReference>
<dbReference type="CDD" id="cd08561">
    <property type="entry name" value="GDPD_cytoplasmic_ScUgpQ2_like"/>
    <property type="match status" value="1"/>
</dbReference>
<name>A0ABU5J3V3_9BACI</name>
<sequence length="316" mass="35628">MSSSSVPVPVKKRKASIVFSWGLMALVVIFIVIYFLPVEKRPMKAFFEDMKAPLVIAHQGGELLAPSNTMVAFEQAVELGVDVLEFDIHTTEDGHLVAIHDATVDRTTNGEGVVAELTLEEIQSFDAGYHFVDLNGENSYRGKDIIIPTVEEIFKKFPHMKMVIEIKDDNPSERIEEISENLWNLIQKYQMEDQVVITAFDQDIVETFKKVSNEGTAIAGGRQEIKKFVIYHTIFARNLYTPQVDTFQIPVSEAGIDLTKSSLVKGAHRRGIDVHYWTIDDKETMKKLINAGADGIITNRPDIMIELLEEMGLRTK</sequence>
<feature type="transmembrane region" description="Helical" evidence="1">
    <location>
        <begin position="15"/>
        <end position="36"/>
    </location>
</feature>
<comment type="caution">
    <text evidence="3">The sequence shown here is derived from an EMBL/GenBank/DDBJ whole genome shotgun (WGS) entry which is preliminary data.</text>
</comment>
<protein>
    <submittedName>
        <fullName evidence="3">Glycerophosphodiester phosphodiesterase</fullName>
    </submittedName>
</protein>
<evidence type="ECO:0000259" key="2">
    <source>
        <dbReference type="PROSITE" id="PS51704"/>
    </source>
</evidence>
<organism evidence="3 4">
    <name type="scientific">Robertmurraya mangrovi</name>
    <dbReference type="NCBI Taxonomy" id="3098077"/>
    <lineage>
        <taxon>Bacteria</taxon>
        <taxon>Bacillati</taxon>
        <taxon>Bacillota</taxon>
        <taxon>Bacilli</taxon>
        <taxon>Bacillales</taxon>
        <taxon>Bacillaceae</taxon>
        <taxon>Robertmurraya</taxon>
    </lineage>
</organism>
<keyword evidence="1" id="KW-0472">Membrane</keyword>
<evidence type="ECO:0000256" key="1">
    <source>
        <dbReference type="SAM" id="Phobius"/>
    </source>
</evidence>
<keyword evidence="1" id="KW-1133">Transmembrane helix</keyword>
<dbReference type="InterPro" id="IPR030395">
    <property type="entry name" value="GP_PDE_dom"/>
</dbReference>
<dbReference type="Pfam" id="PF03009">
    <property type="entry name" value="GDPD"/>
    <property type="match status" value="1"/>
</dbReference>
<keyword evidence="4" id="KW-1185">Reference proteome</keyword>
<dbReference type="PROSITE" id="PS51704">
    <property type="entry name" value="GP_PDE"/>
    <property type="match status" value="1"/>
</dbReference>
<dbReference type="PANTHER" id="PTHR46211">
    <property type="entry name" value="GLYCEROPHOSPHORYL DIESTER PHOSPHODIESTERASE"/>
    <property type="match status" value="1"/>
</dbReference>
<dbReference type="EMBL" id="JAXOFX010000019">
    <property type="protein sequence ID" value="MDZ5474022.1"/>
    <property type="molecule type" value="Genomic_DNA"/>
</dbReference>
<accession>A0ABU5J3V3</accession>
<dbReference type="RefSeq" id="WP_322448317.1">
    <property type="nucleotide sequence ID" value="NZ_JAXOFX010000019.1"/>
</dbReference>
<dbReference type="InterPro" id="IPR017946">
    <property type="entry name" value="PLC-like_Pdiesterase_TIM-brl"/>
</dbReference>
<evidence type="ECO:0000313" key="4">
    <source>
        <dbReference type="Proteomes" id="UP001290455"/>
    </source>
</evidence>
<gene>
    <name evidence="3" type="ORF">SM124_20070</name>
</gene>